<comment type="caution">
    <text evidence="1">The sequence shown here is derived from an EMBL/GenBank/DDBJ whole genome shotgun (WGS) entry which is preliminary data.</text>
</comment>
<reference evidence="1" key="1">
    <citation type="submission" date="2020-08" db="EMBL/GenBank/DDBJ databases">
        <title>Multicomponent nature underlies the extraordinary mechanical properties of spider dragline silk.</title>
        <authorList>
            <person name="Kono N."/>
            <person name="Nakamura H."/>
            <person name="Mori M."/>
            <person name="Yoshida Y."/>
            <person name="Ohtoshi R."/>
            <person name="Malay A.D."/>
            <person name="Moran D.A.P."/>
            <person name="Tomita M."/>
            <person name="Numata K."/>
            <person name="Arakawa K."/>
        </authorList>
    </citation>
    <scope>NUCLEOTIDE SEQUENCE</scope>
</reference>
<evidence type="ECO:0000313" key="1">
    <source>
        <dbReference type="EMBL" id="GFY32341.1"/>
    </source>
</evidence>
<name>A0A8X7BHV8_TRICX</name>
<evidence type="ECO:0000313" key="2">
    <source>
        <dbReference type="Proteomes" id="UP000887159"/>
    </source>
</evidence>
<dbReference type="EMBL" id="BMAU01021402">
    <property type="protein sequence ID" value="GFY32341.1"/>
    <property type="molecule type" value="Genomic_DNA"/>
</dbReference>
<sequence length="151" mass="17651">MEISVVGGIQKPPVSSLWLFMEKQNEATEAIVQDSKEGYDGRSHPPQCTTSLENRLIVRMEVRDHSVISRTIAQHIESVMHHSVSARNIRRRLKQSGLSASRSLRCLPLTQNHSRLQRQWCDERRMWVVEWNDIVFIDESRICLQHHDDRI</sequence>
<accession>A0A8X7BHV8</accession>
<keyword evidence="2" id="KW-1185">Reference proteome</keyword>
<proteinExistence type="predicted"/>
<dbReference type="Proteomes" id="UP000887159">
    <property type="component" value="Unassembled WGS sequence"/>
</dbReference>
<dbReference type="AlphaFoldDB" id="A0A8X7BHV8"/>
<protein>
    <submittedName>
        <fullName evidence="1">Transposable element Tcb1 transposase</fullName>
    </submittedName>
</protein>
<gene>
    <name evidence="1" type="primary">NCL1_21065</name>
    <name evidence="1" type="ORF">TNCV_3558491</name>
</gene>
<organism evidence="1 2">
    <name type="scientific">Trichonephila clavipes</name>
    <name type="common">Golden silk orbweaver</name>
    <name type="synonym">Nephila clavipes</name>
    <dbReference type="NCBI Taxonomy" id="2585209"/>
    <lineage>
        <taxon>Eukaryota</taxon>
        <taxon>Metazoa</taxon>
        <taxon>Ecdysozoa</taxon>
        <taxon>Arthropoda</taxon>
        <taxon>Chelicerata</taxon>
        <taxon>Arachnida</taxon>
        <taxon>Araneae</taxon>
        <taxon>Araneomorphae</taxon>
        <taxon>Entelegynae</taxon>
        <taxon>Araneoidea</taxon>
        <taxon>Nephilidae</taxon>
        <taxon>Trichonephila</taxon>
    </lineage>
</organism>